<dbReference type="InterPro" id="IPR007890">
    <property type="entry name" value="CHASE2"/>
</dbReference>
<proteinExistence type="predicted"/>
<dbReference type="AlphaFoldDB" id="A0A1I1QWM8"/>
<dbReference type="GO" id="GO:0035556">
    <property type="term" value="P:intracellular signal transduction"/>
    <property type="evidence" value="ECO:0007669"/>
    <property type="project" value="InterPro"/>
</dbReference>
<feature type="transmembrane region" description="Helical" evidence="1">
    <location>
        <begin position="391"/>
        <end position="411"/>
    </location>
</feature>
<dbReference type="Pfam" id="PF05226">
    <property type="entry name" value="CHASE2"/>
    <property type="match status" value="1"/>
</dbReference>
<keyword evidence="1" id="KW-0472">Membrane</keyword>
<dbReference type="PANTHER" id="PTHR43081:SF1">
    <property type="entry name" value="ADENYLATE CYCLASE, TERMINAL-DIFFERENTIATION SPECIFIC"/>
    <property type="match status" value="1"/>
</dbReference>
<dbReference type="GO" id="GO:0004016">
    <property type="term" value="F:adenylate cyclase activity"/>
    <property type="evidence" value="ECO:0007669"/>
    <property type="project" value="UniProtKB-ARBA"/>
</dbReference>
<dbReference type="InterPro" id="IPR001054">
    <property type="entry name" value="A/G_cyclase"/>
</dbReference>
<gene>
    <name evidence="3" type="ORF">SAMN05660831_01139</name>
</gene>
<dbReference type="CDD" id="cd07302">
    <property type="entry name" value="CHD"/>
    <property type="match status" value="1"/>
</dbReference>
<keyword evidence="4" id="KW-1185">Reference proteome</keyword>
<dbReference type="PANTHER" id="PTHR43081">
    <property type="entry name" value="ADENYLATE CYCLASE, TERMINAL-DIFFERENTIATION SPECIFIC-RELATED"/>
    <property type="match status" value="1"/>
</dbReference>
<dbReference type="SMART" id="SM01080">
    <property type="entry name" value="CHASE2"/>
    <property type="match status" value="1"/>
</dbReference>
<dbReference type="InterPro" id="IPR050697">
    <property type="entry name" value="Adenylyl/Guanylyl_Cyclase_3/4"/>
</dbReference>
<dbReference type="Proteomes" id="UP000198611">
    <property type="component" value="Unassembled WGS sequence"/>
</dbReference>
<evidence type="ECO:0000313" key="4">
    <source>
        <dbReference type="Proteomes" id="UP000198611"/>
    </source>
</evidence>
<evidence type="ECO:0000256" key="1">
    <source>
        <dbReference type="SAM" id="Phobius"/>
    </source>
</evidence>
<dbReference type="PROSITE" id="PS50125">
    <property type="entry name" value="GUANYLATE_CYCLASE_2"/>
    <property type="match status" value="1"/>
</dbReference>
<feature type="transmembrane region" description="Helical" evidence="1">
    <location>
        <begin position="417"/>
        <end position="441"/>
    </location>
</feature>
<protein>
    <submittedName>
        <fullName evidence="3">Adenylate cyclase</fullName>
    </submittedName>
</protein>
<dbReference type="RefSeq" id="WP_093427803.1">
    <property type="nucleotide sequence ID" value="NZ_FOMJ01000003.1"/>
</dbReference>
<organism evidence="3 4">
    <name type="scientific">Thiohalospira halophila DSM 15071</name>
    <dbReference type="NCBI Taxonomy" id="1123397"/>
    <lineage>
        <taxon>Bacteria</taxon>
        <taxon>Pseudomonadati</taxon>
        <taxon>Pseudomonadota</taxon>
        <taxon>Gammaproteobacteria</taxon>
        <taxon>Thiohalospirales</taxon>
        <taxon>Thiohalospiraceae</taxon>
        <taxon>Thiohalospira</taxon>
    </lineage>
</organism>
<dbReference type="GO" id="GO:0006171">
    <property type="term" value="P:cAMP biosynthetic process"/>
    <property type="evidence" value="ECO:0007669"/>
    <property type="project" value="TreeGrafter"/>
</dbReference>
<dbReference type="SUPFAM" id="SSF55073">
    <property type="entry name" value="Nucleotide cyclase"/>
    <property type="match status" value="1"/>
</dbReference>
<dbReference type="SMART" id="SM00044">
    <property type="entry name" value="CYCc"/>
    <property type="match status" value="1"/>
</dbReference>
<dbReference type="Pfam" id="PF00211">
    <property type="entry name" value="Guanylate_cyc"/>
    <property type="match status" value="1"/>
</dbReference>
<evidence type="ECO:0000259" key="2">
    <source>
        <dbReference type="PROSITE" id="PS50125"/>
    </source>
</evidence>
<dbReference type="EMBL" id="FOMJ01000003">
    <property type="protein sequence ID" value="SFD22440.1"/>
    <property type="molecule type" value="Genomic_DNA"/>
</dbReference>
<keyword evidence="1" id="KW-0812">Transmembrane</keyword>
<evidence type="ECO:0000313" key="3">
    <source>
        <dbReference type="EMBL" id="SFD22440.1"/>
    </source>
</evidence>
<dbReference type="InterPro" id="IPR029787">
    <property type="entry name" value="Nucleotide_cyclase"/>
</dbReference>
<dbReference type="OrthoDB" id="9806704at2"/>
<dbReference type="STRING" id="1123397.SAMN05660831_01139"/>
<accession>A0A1I1QWM8</accession>
<keyword evidence="1" id="KW-1133">Transmembrane helix</keyword>
<feature type="domain" description="Guanylate cyclase" evidence="2">
    <location>
        <begin position="484"/>
        <end position="616"/>
    </location>
</feature>
<name>A0A1I1QWM8_9GAMM</name>
<feature type="transmembrane region" description="Helical" evidence="1">
    <location>
        <begin position="365"/>
        <end position="384"/>
    </location>
</feature>
<reference evidence="3 4" key="1">
    <citation type="submission" date="2016-10" db="EMBL/GenBank/DDBJ databases">
        <authorList>
            <person name="de Groot N.N."/>
        </authorList>
    </citation>
    <scope>NUCLEOTIDE SEQUENCE [LARGE SCALE GENOMIC DNA]</scope>
    <source>
        <strain evidence="3 4">HL3</strain>
    </source>
</reference>
<sequence>MKTTRWHRTGPILLGLALLAAALWWQHTDLRGAADLRDRLERLVYDWRFEVTRPFAGADSGAQVTIVDIDEEALAAHGRWPWPRETVAELVERLHAAGAVVVGLDILFPEPQRNPVERARDLAERAGLPLDFRDRLTTLAERADGDVRLAEALAGGTSVLGYHFRSDEGRKGALGPPLPLAEPLPLEQTRLRRADDYTGNLPALQEAAASGGFFTILPDSDGVLRRYHLVMGHDGEVHPSLALEMARQYLLSGPVEVTTAPSGRALSVTGLDLGGLSVETDGDASVLVPYRGGAGAFPYLSAADVLAGEADRDALAGALVLIGTSAAGLHDLRNTPLQAAYPGVEVHASVLAGLLGETFPRQPDWAEGAAFVLLLGLGGLLALGLPWLRPLALAVVTAVAAGGVVAGNLAAWATAHWVLPAAVPLILVLGLGMLNMAWGFLFESRSRRQIQGMFGQYVPPALVEELARDPERSASMEGERREMTVLFCDIRGFTTLSEQLDAGALKDLLNRYFTPMTRILFEHRGTVDKYVGDMIMAFWNAPLDDPDHARHAVDAARAMLAETERLKPELAALGYPEVNIGIGLNTGEMNVGNMGSEYRRAYTVLGDAVNLGSRLEGLTKFYGVSLIIGGTTRAAQPDLVCRPLDRVQVKGKEEPVTLYEPVGRKDEVDSPTREWLEQLERALAAYWSRDWETARADFEALAAAEPERVVYQLYLERMAAVDPAELPADWDGVFRHTSK</sequence>
<dbReference type="Gene3D" id="3.30.70.1230">
    <property type="entry name" value="Nucleotide cyclase"/>
    <property type="match status" value="1"/>
</dbReference>